<gene>
    <name evidence="1" type="ORF">RIB2604_02000910</name>
</gene>
<evidence type="ECO:0000313" key="2">
    <source>
        <dbReference type="Proteomes" id="UP000075230"/>
    </source>
</evidence>
<dbReference type="AlphaFoldDB" id="A0A146FH31"/>
<accession>A0A146FH31</accession>
<dbReference type="Proteomes" id="UP000075230">
    <property type="component" value="Unassembled WGS sequence"/>
</dbReference>
<proteinExistence type="predicted"/>
<comment type="caution">
    <text evidence="1">The sequence shown here is derived from an EMBL/GenBank/DDBJ whole genome shotgun (WGS) entry which is preliminary data.</text>
</comment>
<name>A0A146FH31_ASPKA</name>
<organism evidence="1 2">
    <name type="scientific">Aspergillus kawachii</name>
    <name type="common">White koji mold</name>
    <name type="synonym">Aspergillus awamori var. kawachi</name>
    <dbReference type="NCBI Taxonomy" id="1069201"/>
    <lineage>
        <taxon>Eukaryota</taxon>
        <taxon>Fungi</taxon>
        <taxon>Dikarya</taxon>
        <taxon>Ascomycota</taxon>
        <taxon>Pezizomycotina</taxon>
        <taxon>Eurotiomycetes</taxon>
        <taxon>Eurotiomycetidae</taxon>
        <taxon>Eurotiales</taxon>
        <taxon>Aspergillaceae</taxon>
        <taxon>Aspergillus</taxon>
        <taxon>Aspergillus subgen. Circumdati</taxon>
    </lineage>
</organism>
<reference evidence="1 2" key="1">
    <citation type="journal article" date="2016" name="DNA Res.">
        <title>Genome sequence of Aspergillus luchuensis NBRC 4314.</title>
        <authorList>
            <person name="Yamada O."/>
            <person name="Machida M."/>
            <person name="Hosoyama A."/>
            <person name="Goto M."/>
            <person name="Takahashi T."/>
            <person name="Futagami T."/>
            <person name="Yamagata Y."/>
            <person name="Takeuchi M."/>
            <person name="Kobayashi T."/>
            <person name="Koike H."/>
            <person name="Abe K."/>
            <person name="Asai K."/>
            <person name="Arita M."/>
            <person name="Fujita N."/>
            <person name="Fukuda K."/>
            <person name="Higa K."/>
            <person name="Horikawa H."/>
            <person name="Ishikawa T."/>
            <person name="Jinno K."/>
            <person name="Kato Y."/>
            <person name="Kirimura K."/>
            <person name="Mizutani O."/>
            <person name="Nakasone K."/>
            <person name="Sano M."/>
            <person name="Shiraishi Y."/>
            <person name="Tsukahara M."/>
            <person name="Gomi K."/>
        </authorList>
    </citation>
    <scope>NUCLEOTIDE SEQUENCE [LARGE SCALE GENOMIC DNA]</scope>
    <source>
        <strain evidence="1 2">RIB 2604</strain>
    </source>
</reference>
<evidence type="ECO:0000313" key="1">
    <source>
        <dbReference type="EMBL" id="GAT25514.1"/>
    </source>
</evidence>
<protein>
    <submittedName>
        <fullName evidence="1">Cullin-1</fullName>
    </submittedName>
</protein>
<dbReference type="EMBL" id="BCWF01000020">
    <property type="protein sequence ID" value="GAT25514.1"/>
    <property type="molecule type" value="Genomic_DNA"/>
</dbReference>
<sequence>MSASQICILRTNHSRTYIADNIVVERKALAQEDDEKTIAKEIL</sequence>
<reference evidence="2" key="2">
    <citation type="submission" date="2016-02" db="EMBL/GenBank/DDBJ databases">
        <title>Genome sequencing of Aspergillus luchuensis NBRC 4314.</title>
        <authorList>
            <person name="Yamada O."/>
        </authorList>
    </citation>
    <scope>NUCLEOTIDE SEQUENCE [LARGE SCALE GENOMIC DNA]</scope>
    <source>
        <strain evidence="2">RIB 2604</strain>
    </source>
</reference>